<dbReference type="Proteomes" id="UP000190037">
    <property type="component" value="Unassembled WGS sequence"/>
</dbReference>
<dbReference type="Gene3D" id="3.90.1720.10">
    <property type="entry name" value="endopeptidase domain like (from Nostoc punctiforme)"/>
    <property type="match status" value="1"/>
</dbReference>
<dbReference type="AlphaFoldDB" id="A0A1T3NY33"/>
<dbReference type="SUPFAM" id="SSF54001">
    <property type="entry name" value="Cysteine proteinases"/>
    <property type="match status" value="1"/>
</dbReference>
<evidence type="ECO:0000256" key="4">
    <source>
        <dbReference type="ARBA" id="ARBA00022807"/>
    </source>
</evidence>
<dbReference type="CDD" id="cd13399">
    <property type="entry name" value="Slt35-like"/>
    <property type="match status" value="1"/>
</dbReference>
<dbReference type="InterPro" id="IPR038765">
    <property type="entry name" value="Papain-like_cys_pep_sf"/>
</dbReference>
<feature type="domain" description="NlpC/P60" evidence="6">
    <location>
        <begin position="198"/>
        <end position="328"/>
    </location>
</feature>
<dbReference type="Pfam" id="PF01464">
    <property type="entry name" value="SLT"/>
    <property type="match status" value="1"/>
</dbReference>
<evidence type="ECO:0000256" key="3">
    <source>
        <dbReference type="ARBA" id="ARBA00022801"/>
    </source>
</evidence>
<evidence type="ECO:0000259" key="6">
    <source>
        <dbReference type="PROSITE" id="PS51935"/>
    </source>
</evidence>
<dbReference type="Gene3D" id="1.10.530.10">
    <property type="match status" value="1"/>
</dbReference>
<protein>
    <submittedName>
        <fullName evidence="7">Peptidase P60</fullName>
    </submittedName>
</protein>
<evidence type="ECO:0000313" key="7">
    <source>
        <dbReference type="EMBL" id="OPC81757.1"/>
    </source>
</evidence>
<keyword evidence="4" id="KW-0788">Thiol protease</keyword>
<dbReference type="SUPFAM" id="SSF53955">
    <property type="entry name" value="Lysozyme-like"/>
    <property type="match status" value="1"/>
</dbReference>
<dbReference type="STRING" id="159449.B4N89_13135"/>
<accession>A0A1T3NY33</accession>
<organism evidence="7 8">
    <name type="scientific">Embleya scabrispora</name>
    <dbReference type="NCBI Taxonomy" id="159449"/>
    <lineage>
        <taxon>Bacteria</taxon>
        <taxon>Bacillati</taxon>
        <taxon>Actinomycetota</taxon>
        <taxon>Actinomycetes</taxon>
        <taxon>Kitasatosporales</taxon>
        <taxon>Streptomycetaceae</taxon>
        <taxon>Embleya</taxon>
    </lineage>
</organism>
<evidence type="ECO:0000313" key="8">
    <source>
        <dbReference type="Proteomes" id="UP000190037"/>
    </source>
</evidence>
<dbReference type="Pfam" id="PF00877">
    <property type="entry name" value="NLPC_P60"/>
    <property type="match status" value="1"/>
</dbReference>
<comment type="caution">
    <text evidence="7">The sequence shown here is derived from an EMBL/GenBank/DDBJ whole genome shotgun (WGS) entry which is preliminary data.</text>
</comment>
<reference evidence="7 8" key="1">
    <citation type="submission" date="2017-03" db="EMBL/GenBank/DDBJ databases">
        <title>Draft genome sequence of Streptomyces scabrisporus NF3, endophyte isolated from Amphipterygium adstringens.</title>
        <authorList>
            <person name="Vazquez M."/>
            <person name="Ceapa C.D."/>
            <person name="Rodriguez Luna D."/>
            <person name="Sanchez Esquivel S."/>
        </authorList>
    </citation>
    <scope>NUCLEOTIDE SEQUENCE [LARGE SCALE GENOMIC DNA]</scope>
    <source>
        <strain evidence="7 8">NF3</strain>
    </source>
</reference>
<keyword evidence="2" id="KW-0645">Protease</keyword>
<name>A0A1T3NY33_9ACTN</name>
<dbReference type="PROSITE" id="PS51935">
    <property type="entry name" value="NLPC_P60"/>
    <property type="match status" value="1"/>
</dbReference>
<evidence type="ECO:0000256" key="5">
    <source>
        <dbReference type="SAM" id="MobiDB-lite"/>
    </source>
</evidence>
<dbReference type="GO" id="GO:0006508">
    <property type="term" value="P:proteolysis"/>
    <property type="evidence" value="ECO:0007669"/>
    <property type="project" value="UniProtKB-KW"/>
</dbReference>
<gene>
    <name evidence="7" type="ORF">B4N89_13135</name>
</gene>
<keyword evidence="3" id="KW-0378">Hydrolase</keyword>
<dbReference type="PANTHER" id="PTHR47359:SF3">
    <property type="entry name" value="NLP_P60 DOMAIN-CONTAINING PROTEIN-RELATED"/>
    <property type="match status" value="1"/>
</dbReference>
<dbReference type="InterPro" id="IPR051794">
    <property type="entry name" value="PG_Endopeptidase_C40"/>
</dbReference>
<keyword evidence="8" id="KW-1185">Reference proteome</keyword>
<dbReference type="InterPro" id="IPR000064">
    <property type="entry name" value="NLP_P60_dom"/>
</dbReference>
<proteinExistence type="inferred from homology"/>
<dbReference type="InterPro" id="IPR023346">
    <property type="entry name" value="Lysozyme-like_dom_sf"/>
</dbReference>
<dbReference type="PANTHER" id="PTHR47359">
    <property type="entry name" value="PEPTIDOGLYCAN DL-ENDOPEPTIDASE CWLO"/>
    <property type="match status" value="1"/>
</dbReference>
<dbReference type="eggNOG" id="COG0741">
    <property type="taxonomic scope" value="Bacteria"/>
</dbReference>
<evidence type="ECO:0000256" key="1">
    <source>
        <dbReference type="ARBA" id="ARBA00007074"/>
    </source>
</evidence>
<evidence type="ECO:0000256" key="2">
    <source>
        <dbReference type="ARBA" id="ARBA00022670"/>
    </source>
</evidence>
<sequence>MRKAWVAGGIVFAIPFGLVGLLTVGVGAMQSASGSQTGAGGTMTLAPGTVPAAYASSIDKWGRLCPEISPALLAAQLYQESGFDPTAVSNVGAQGIAQFMPTTWPEWATDGNGDGKASPWDPADAIPAAARYDCSLAKYVASVPGDRTNNMLAAYNAGAYRVMQYKGIPPYTQTQEYVKNIRALEQSFGVVQTPLQPMALAAGAVNWAQTKLGTPYLWGGEGTAADGGRFDCSGLTQAAYETVGIRLPRVANDQWNAGRHPSRDQLLPGDLVFFATDLRDPRSIHHVGMYVGNGQMIHAPYTGTVIKFGPIDKPDYIGATRVTPEGAKSLPDRSPGSANNDSGRVVRPPTRARPRPRTRVRRARARRGARPAPVRSRDCPPPTGHARRPRATLGAADGSTEPRGRAGCVRGAGDRR</sequence>
<dbReference type="OrthoDB" id="9815778at2"/>
<dbReference type="InterPro" id="IPR008258">
    <property type="entry name" value="Transglycosylase_SLT_dom_1"/>
</dbReference>
<comment type="similarity">
    <text evidence="1">Belongs to the peptidase C40 family.</text>
</comment>
<feature type="region of interest" description="Disordered" evidence="5">
    <location>
        <begin position="322"/>
        <end position="416"/>
    </location>
</feature>
<dbReference type="GO" id="GO:0008234">
    <property type="term" value="F:cysteine-type peptidase activity"/>
    <property type="evidence" value="ECO:0007669"/>
    <property type="project" value="UniProtKB-KW"/>
</dbReference>
<dbReference type="EMBL" id="MWQN01000001">
    <property type="protein sequence ID" value="OPC81757.1"/>
    <property type="molecule type" value="Genomic_DNA"/>
</dbReference>
<dbReference type="eggNOG" id="COG0791">
    <property type="taxonomic scope" value="Bacteria"/>
</dbReference>
<feature type="compositionally biased region" description="Basic residues" evidence="5">
    <location>
        <begin position="350"/>
        <end position="369"/>
    </location>
</feature>